<evidence type="ECO:0000256" key="1">
    <source>
        <dbReference type="ARBA" id="ARBA00008558"/>
    </source>
</evidence>
<evidence type="ECO:0000256" key="2">
    <source>
        <dbReference type="ARBA" id="ARBA00023235"/>
    </source>
</evidence>
<name>A0A5Q3QAY7_9PSEU</name>
<dbReference type="InterPro" id="IPR010819">
    <property type="entry name" value="AGE/CE"/>
</dbReference>
<proteinExistence type="inferred from homology"/>
<evidence type="ECO:0000313" key="3">
    <source>
        <dbReference type="EMBL" id="QGK68779.1"/>
    </source>
</evidence>
<dbReference type="EMBL" id="CP045929">
    <property type="protein sequence ID" value="QGK68779.1"/>
    <property type="molecule type" value="Genomic_DNA"/>
</dbReference>
<gene>
    <name evidence="3" type="ORF">GIY23_03755</name>
</gene>
<dbReference type="PANTHER" id="PTHR15108">
    <property type="entry name" value="N-ACYLGLUCOSAMINE-2-EPIMERASE"/>
    <property type="match status" value="1"/>
</dbReference>
<organism evidence="3 4">
    <name type="scientific">Allosaccharopolyspora coralli</name>
    <dbReference type="NCBI Taxonomy" id="2665642"/>
    <lineage>
        <taxon>Bacteria</taxon>
        <taxon>Bacillati</taxon>
        <taxon>Actinomycetota</taxon>
        <taxon>Actinomycetes</taxon>
        <taxon>Pseudonocardiales</taxon>
        <taxon>Pseudonocardiaceae</taxon>
        <taxon>Allosaccharopolyspora</taxon>
    </lineage>
</organism>
<dbReference type="RefSeq" id="WP_154075382.1">
    <property type="nucleotide sequence ID" value="NZ_CP045929.1"/>
</dbReference>
<dbReference type="GO" id="GO:0016853">
    <property type="term" value="F:isomerase activity"/>
    <property type="evidence" value="ECO:0007669"/>
    <property type="project" value="UniProtKB-KW"/>
</dbReference>
<accession>A0A5Q3QAY7</accession>
<sequence length="405" mass="44600">MRDPHQPGGAAWRQAEAQRLLEFASRSVLPDGGFGYLDSQGTPDSTRRELWITARMTHVFGLAALAGHPGARDHAAHGVRALIGLFHDPANGGWVESIDSDGTALEVSKTFYGHCFVLLAASTAYAARLSGAEDLLHRAQRVIERHFWDESHGLGVESFSREWTLCEDYRGANSNMHAVEAFTACSDATGEPLWRQRAMSIAERIVGGFTRDHGWRMPEHFSADWSPLLEYNAKQPADKFRPYGTTVGHWLEWSRLLVGLHERGGPAWLLDAATTLFDESVRVGWAADGAPGFVYTLDWEDAVVVAERMHWVQAEAVLAADALYRAAEHEEAAELAEQWWRFLADHFVDTAGGSWHHELGSDLGVSTTVWPGKPDVYHAYQAVVFPDLPLAPAAATALARRGGVA</sequence>
<dbReference type="Pfam" id="PF07221">
    <property type="entry name" value="GlcNAc_2-epim"/>
    <property type="match status" value="1"/>
</dbReference>
<dbReference type="GO" id="GO:0005975">
    <property type="term" value="P:carbohydrate metabolic process"/>
    <property type="evidence" value="ECO:0007669"/>
    <property type="project" value="InterPro"/>
</dbReference>
<dbReference type="AlphaFoldDB" id="A0A5Q3QAY7"/>
<dbReference type="Proteomes" id="UP000371041">
    <property type="component" value="Chromosome"/>
</dbReference>
<keyword evidence="2 3" id="KW-0413">Isomerase</keyword>
<dbReference type="SUPFAM" id="SSF48208">
    <property type="entry name" value="Six-hairpin glycosidases"/>
    <property type="match status" value="1"/>
</dbReference>
<dbReference type="KEGG" id="sace:GIY23_03755"/>
<reference evidence="4" key="1">
    <citation type="submission" date="2019-11" db="EMBL/GenBank/DDBJ databases">
        <title>The complete genome sequence of Saccharopolyspora sp. E2A.</title>
        <authorList>
            <person name="Zhang G."/>
        </authorList>
    </citation>
    <scope>NUCLEOTIDE SEQUENCE [LARGE SCALE GENOMIC DNA]</scope>
    <source>
        <strain evidence="4">E2A</strain>
    </source>
</reference>
<dbReference type="InterPro" id="IPR008928">
    <property type="entry name" value="6-hairpin_glycosidase_sf"/>
</dbReference>
<comment type="similarity">
    <text evidence="1">Belongs to the N-acylglucosamine 2-epimerase family.</text>
</comment>
<dbReference type="Gene3D" id="1.50.10.10">
    <property type="match status" value="1"/>
</dbReference>
<protein>
    <submittedName>
        <fullName evidence="3">AGE family epimerase/isomerase</fullName>
    </submittedName>
</protein>
<keyword evidence="4" id="KW-1185">Reference proteome</keyword>
<evidence type="ECO:0000313" key="4">
    <source>
        <dbReference type="Proteomes" id="UP000371041"/>
    </source>
</evidence>
<dbReference type="InterPro" id="IPR012341">
    <property type="entry name" value="6hp_glycosidase-like_sf"/>
</dbReference>